<dbReference type="GeneTree" id="ENSGT00940000168079"/>
<organism evidence="5 6">
    <name type="scientific">Salvator merianae</name>
    <name type="common">Argentine black and white tegu</name>
    <name type="synonym">Tupinambis merianae</name>
    <dbReference type="NCBI Taxonomy" id="96440"/>
    <lineage>
        <taxon>Eukaryota</taxon>
        <taxon>Metazoa</taxon>
        <taxon>Chordata</taxon>
        <taxon>Craniata</taxon>
        <taxon>Vertebrata</taxon>
        <taxon>Euteleostomi</taxon>
        <taxon>Lepidosauria</taxon>
        <taxon>Squamata</taxon>
        <taxon>Bifurcata</taxon>
        <taxon>Unidentata</taxon>
        <taxon>Episquamata</taxon>
        <taxon>Laterata</taxon>
        <taxon>Teiioidea</taxon>
        <taxon>Teiidae</taxon>
        <taxon>Salvator</taxon>
    </lineage>
</organism>
<dbReference type="PANTHER" id="PTHR48168">
    <property type="entry name" value="RNA GUANINE-7 METHYLTRANSFERASE-ACTIVATING SUBUNIT-LIKE (PSEUDOGENE)-RELATED"/>
    <property type="match status" value="1"/>
</dbReference>
<dbReference type="Ensembl" id="ENSSMRT00000009051.1">
    <property type="protein sequence ID" value="ENSSMRP00000007739.1"/>
    <property type="gene ID" value="ENSSMRG00000006211.1"/>
</dbReference>
<dbReference type="Proteomes" id="UP000694421">
    <property type="component" value="Unplaced"/>
</dbReference>
<protein>
    <recommendedName>
        <fullName evidence="7">RNMT-activating mini protein</fullName>
    </recommendedName>
</protein>
<name>A0A8D0BG13_SALMN</name>
<evidence type="ECO:0000313" key="6">
    <source>
        <dbReference type="Proteomes" id="UP000694421"/>
    </source>
</evidence>
<dbReference type="PANTHER" id="PTHR48168:SF1">
    <property type="entry name" value="RNA GUANINE-N7 METHYLTRANSFERASE ACTIVATING SUBUNIT-RELATED"/>
    <property type="match status" value="1"/>
</dbReference>
<dbReference type="AlphaFoldDB" id="A0A8D0BG13"/>
<evidence type="ECO:0000256" key="3">
    <source>
        <dbReference type="ARBA" id="ARBA00034716"/>
    </source>
</evidence>
<proteinExistence type="inferred from homology"/>
<keyword evidence="6" id="KW-1185">Reference proteome</keyword>
<keyword evidence="2" id="KW-0539">Nucleus</keyword>
<reference evidence="5" key="2">
    <citation type="submission" date="2025-09" db="UniProtKB">
        <authorList>
            <consortium name="Ensembl"/>
        </authorList>
    </citation>
    <scope>IDENTIFICATION</scope>
</reference>
<evidence type="ECO:0000256" key="1">
    <source>
        <dbReference type="ARBA" id="ARBA00004123"/>
    </source>
</evidence>
<accession>A0A8D0BG13</accession>
<dbReference type="InterPro" id="IPR028271">
    <property type="entry name" value="RAMAC"/>
</dbReference>
<feature type="compositionally biased region" description="Low complexity" evidence="4">
    <location>
        <begin position="138"/>
        <end position="151"/>
    </location>
</feature>
<dbReference type="GO" id="GO:0031533">
    <property type="term" value="C:mRNA capping enzyme complex"/>
    <property type="evidence" value="ECO:0007669"/>
    <property type="project" value="InterPro"/>
</dbReference>
<evidence type="ECO:0008006" key="7">
    <source>
        <dbReference type="Google" id="ProtNLM"/>
    </source>
</evidence>
<dbReference type="Pfam" id="PF15320">
    <property type="entry name" value="RAM"/>
    <property type="match status" value="2"/>
</dbReference>
<reference evidence="5" key="1">
    <citation type="submission" date="2025-08" db="UniProtKB">
        <authorList>
            <consortium name="Ensembl"/>
        </authorList>
    </citation>
    <scope>IDENTIFICATION</scope>
</reference>
<sequence>MASTIDVLQNYNEMFAHRYSSEDEEYQKYVKRPGDAPPIVEEWLNRGPSMSSVSEIIQSFENKYAHRFTSKDEEYQKYIQRPADLPPLIEDWRTRSGGGQRYRDRFRDNRQFRGRGDRYDCQGRYRSSSWHERDWGNSYQQQRRGQPSSSQHGWFPQYGYHPYSQRPPYDRY</sequence>
<feature type="region of interest" description="Disordered" evidence="4">
    <location>
        <begin position="132"/>
        <end position="172"/>
    </location>
</feature>
<evidence type="ECO:0000313" key="5">
    <source>
        <dbReference type="Ensembl" id="ENSSMRP00000007739.1"/>
    </source>
</evidence>
<dbReference type="GO" id="GO:0003723">
    <property type="term" value="F:RNA binding"/>
    <property type="evidence" value="ECO:0007669"/>
    <property type="project" value="InterPro"/>
</dbReference>
<dbReference type="GO" id="GO:0106005">
    <property type="term" value="P:RNA 5'-cap (guanine-N7)-methylation"/>
    <property type="evidence" value="ECO:0007669"/>
    <property type="project" value="InterPro"/>
</dbReference>
<comment type="similarity">
    <text evidence="3">Belongs to the RAM family.</text>
</comment>
<evidence type="ECO:0000256" key="4">
    <source>
        <dbReference type="SAM" id="MobiDB-lite"/>
    </source>
</evidence>
<evidence type="ECO:0000256" key="2">
    <source>
        <dbReference type="ARBA" id="ARBA00023242"/>
    </source>
</evidence>
<comment type="subcellular location">
    <subcellularLocation>
        <location evidence="1">Nucleus</location>
    </subcellularLocation>
</comment>
<dbReference type="OMA" id="PPIIEEW"/>